<accession>A0AAV1DYK4</accession>
<feature type="compositionally biased region" description="Polar residues" evidence="1">
    <location>
        <begin position="186"/>
        <end position="206"/>
    </location>
</feature>
<evidence type="ECO:0000256" key="1">
    <source>
        <dbReference type="SAM" id="MobiDB-lite"/>
    </source>
</evidence>
<dbReference type="AlphaFoldDB" id="A0AAV1DYK4"/>
<sequence>MTPPTHATIDANLTNPALSSVAKPPLQNKVGESNQLLSEDAPLLDSIVAASADVVVNPSKAANPITESIADQTLAVATLPNHRIDTAKRRDLQVQISASAANKPPATTLEGSTSGLTVADKIGIPIDIHASPPLPMISEQLEVKEIPDEVAVEKEISAFPTTKNNSKILDQQNSANQRVSTDDIDTQPSGSIVATSTGVNSSSPESKNVEQSEENCLILRPLSTQQNPPAVDPSSLNLNEDKSQSSPVYKKGISSSVTPVIS</sequence>
<feature type="compositionally biased region" description="Polar residues" evidence="1">
    <location>
        <begin position="253"/>
        <end position="262"/>
    </location>
</feature>
<gene>
    <name evidence="2" type="ORF">OLC1_LOCUS19196</name>
</gene>
<evidence type="ECO:0000313" key="2">
    <source>
        <dbReference type="EMBL" id="CAI9111910.1"/>
    </source>
</evidence>
<evidence type="ECO:0000313" key="3">
    <source>
        <dbReference type="Proteomes" id="UP001161247"/>
    </source>
</evidence>
<protein>
    <submittedName>
        <fullName evidence="2">OLC1v1012253C1</fullName>
    </submittedName>
</protein>
<name>A0AAV1DYK4_OLDCO</name>
<keyword evidence="3" id="KW-1185">Reference proteome</keyword>
<dbReference type="EMBL" id="OX459124">
    <property type="protein sequence ID" value="CAI9111910.1"/>
    <property type="molecule type" value="Genomic_DNA"/>
</dbReference>
<feature type="region of interest" description="Disordered" evidence="1">
    <location>
        <begin position="163"/>
        <end position="262"/>
    </location>
</feature>
<reference evidence="2" key="1">
    <citation type="submission" date="2023-03" db="EMBL/GenBank/DDBJ databases">
        <authorList>
            <person name="Julca I."/>
        </authorList>
    </citation>
    <scope>NUCLEOTIDE SEQUENCE</scope>
</reference>
<organism evidence="2 3">
    <name type="scientific">Oldenlandia corymbosa var. corymbosa</name>
    <dbReference type="NCBI Taxonomy" id="529605"/>
    <lineage>
        <taxon>Eukaryota</taxon>
        <taxon>Viridiplantae</taxon>
        <taxon>Streptophyta</taxon>
        <taxon>Embryophyta</taxon>
        <taxon>Tracheophyta</taxon>
        <taxon>Spermatophyta</taxon>
        <taxon>Magnoliopsida</taxon>
        <taxon>eudicotyledons</taxon>
        <taxon>Gunneridae</taxon>
        <taxon>Pentapetalae</taxon>
        <taxon>asterids</taxon>
        <taxon>lamiids</taxon>
        <taxon>Gentianales</taxon>
        <taxon>Rubiaceae</taxon>
        <taxon>Rubioideae</taxon>
        <taxon>Spermacoceae</taxon>
        <taxon>Hedyotis-Oldenlandia complex</taxon>
        <taxon>Oldenlandia</taxon>
    </lineage>
</organism>
<feature type="compositionally biased region" description="Polar residues" evidence="1">
    <location>
        <begin position="163"/>
        <end position="179"/>
    </location>
</feature>
<proteinExistence type="predicted"/>
<dbReference type="Proteomes" id="UP001161247">
    <property type="component" value="Chromosome 7"/>
</dbReference>
<feature type="compositionally biased region" description="Polar residues" evidence="1">
    <location>
        <begin position="222"/>
        <end position="238"/>
    </location>
</feature>